<evidence type="ECO:0000313" key="3">
    <source>
        <dbReference type="Proteomes" id="UP000053989"/>
    </source>
</evidence>
<dbReference type="InParanoid" id="A0A0C3B072"/>
<dbReference type="OrthoDB" id="2972750at2759"/>
<accession>A0A0C3B072</accession>
<keyword evidence="1" id="KW-0812">Transmembrane</keyword>
<evidence type="ECO:0000256" key="1">
    <source>
        <dbReference type="SAM" id="Phobius"/>
    </source>
</evidence>
<feature type="transmembrane region" description="Helical" evidence="1">
    <location>
        <begin position="48"/>
        <end position="69"/>
    </location>
</feature>
<keyword evidence="1" id="KW-1133">Transmembrane helix</keyword>
<protein>
    <submittedName>
        <fullName evidence="2">Uncharacterized protein</fullName>
    </submittedName>
</protein>
<dbReference type="HOGENOM" id="CLU_097608_0_0_1"/>
<dbReference type="Proteomes" id="UP000053989">
    <property type="component" value="Unassembled WGS sequence"/>
</dbReference>
<gene>
    <name evidence="2" type="ORF">SCLCIDRAFT_18724</name>
</gene>
<proteinExistence type="predicted"/>
<reference evidence="3" key="2">
    <citation type="submission" date="2015-01" db="EMBL/GenBank/DDBJ databases">
        <title>Evolutionary Origins and Diversification of the Mycorrhizal Mutualists.</title>
        <authorList>
            <consortium name="DOE Joint Genome Institute"/>
            <consortium name="Mycorrhizal Genomics Consortium"/>
            <person name="Kohler A."/>
            <person name="Kuo A."/>
            <person name="Nagy L.G."/>
            <person name="Floudas D."/>
            <person name="Copeland A."/>
            <person name="Barry K.W."/>
            <person name="Cichocki N."/>
            <person name="Veneault-Fourrey C."/>
            <person name="LaButti K."/>
            <person name="Lindquist E.A."/>
            <person name="Lipzen A."/>
            <person name="Lundell T."/>
            <person name="Morin E."/>
            <person name="Murat C."/>
            <person name="Riley R."/>
            <person name="Ohm R."/>
            <person name="Sun H."/>
            <person name="Tunlid A."/>
            <person name="Henrissat B."/>
            <person name="Grigoriev I.V."/>
            <person name="Hibbett D.S."/>
            <person name="Martin F."/>
        </authorList>
    </citation>
    <scope>NUCLEOTIDE SEQUENCE [LARGE SCALE GENOMIC DNA]</scope>
    <source>
        <strain evidence="3">Foug A</strain>
    </source>
</reference>
<keyword evidence="3" id="KW-1185">Reference proteome</keyword>
<keyword evidence="1" id="KW-0472">Membrane</keyword>
<dbReference type="AlphaFoldDB" id="A0A0C3B072"/>
<organism evidence="2 3">
    <name type="scientific">Scleroderma citrinum Foug A</name>
    <dbReference type="NCBI Taxonomy" id="1036808"/>
    <lineage>
        <taxon>Eukaryota</taxon>
        <taxon>Fungi</taxon>
        <taxon>Dikarya</taxon>
        <taxon>Basidiomycota</taxon>
        <taxon>Agaricomycotina</taxon>
        <taxon>Agaricomycetes</taxon>
        <taxon>Agaricomycetidae</taxon>
        <taxon>Boletales</taxon>
        <taxon>Sclerodermatineae</taxon>
        <taxon>Sclerodermataceae</taxon>
        <taxon>Scleroderma</taxon>
    </lineage>
</organism>
<dbReference type="EMBL" id="KN822004">
    <property type="protein sequence ID" value="KIM70642.1"/>
    <property type="molecule type" value="Genomic_DNA"/>
</dbReference>
<name>A0A0C3B072_9AGAM</name>
<sequence length="254" mass="27975">MDSLLVVNTSNSQVSSSPIPSSAYIRAPENNANEAGGANVFTHNSSPLLIVAFLTTGALTIALAFTFCWRRMRYTQRVVVHAVGRPVRNSTRPFDVRKKPVLWEIWSRNAGGKGDATSCMTKWENIMALILSFRAWKLHFGLIFQPFSVERKRPTYPPSKSAPHQATLSTVGHIHWTATQPRLARQPRLSEVESQAGERFPHTPKGSSLQIAVIIAMPTLTVPQGNPPLLQEGMLEGELVNFCIGVTEAPVEHG</sequence>
<reference evidence="2 3" key="1">
    <citation type="submission" date="2014-04" db="EMBL/GenBank/DDBJ databases">
        <authorList>
            <consortium name="DOE Joint Genome Institute"/>
            <person name="Kuo A."/>
            <person name="Kohler A."/>
            <person name="Nagy L.G."/>
            <person name="Floudas D."/>
            <person name="Copeland A."/>
            <person name="Barry K.W."/>
            <person name="Cichocki N."/>
            <person name="Veneault-Fourrey C."/>
            <person name="LaButti K."/>
            <person name="Lindquist E.A."/>
            <person name="Lipzen A."/>
            <person name="Lundell T."/>
            <person name="Morin E."/>
            <person name="Murat C."/>
            <person name="Sun H."/>
            <person name="Tunlid A."/>
            <person name="Henrissat B."/>
            <person name="Grigoriev I.V."/>
            <person name="Hibbett D.S."/>
            <person name="Martin F."/>
            <person name="Nordberg H.P."/>
            <person name="Cantor M.N."/>
            <person name="Hua S.X."/>
        </authorList>
    </citation>
    <scope>NUCLEOTIDE SEQUENCE [LARGE SCALE GENOMIC DNA]</scope>
    <source>
        <strain evidence="2 3">Foug A</strain>
    </source>
</reference>
<evidence type="ECO:0000313" key="2">
    <source>
        <dbReference type="EMBL" id="KIM70642.1"/>
    </source>
</evidence>